<dbReference type="InterPro" id="IPR002026">
    <property type="entry name" value="Urease_gamma/gamma-beta_su"/>
</dbReference>
<name>A0A4P9W1B3_9FUNG</name>
<dbReference type="EMBL" id="KZ998584">
    <property type="protein sequence ID" value="RKO85969.1"/>
    <property type="molecule type" value="Genomic_DNA"/>
</dbReference>
<dbReference type="GO" id="GO:0016787">
    <property type="term" value="F:hydrolase activity"/>
    <property type="evidence" value="ECO:0007669"/>
    <property type="project" value="UniProtKB-KW"/>
</dbReference>
<evidence type="ECO:0000313" key="2">
    <source>
        <dbReference type="EMBL" id="RKO85969.1"/>
    </source>
</evidence>
<sequence>PRELDKLNPHQAGSLAQKRLSRGCRLNHAESTVLTASVLVDVRSPSQQPRDDLDRLLELWGFMDATANCSLAPLDVS</sequence>
<reference evidence="3" key="1">
    <citation type="journal article" date="2018" name="Nat. Microbiol.">
        <title>Leveraging single-cell genomics to expand the fungal tree of life.</title>
        <authorList>
            <person name="Ahrendt S.R."/>
            <person name="Quandt C.A."/>
            <person name="Ciobanu D."/>
            <person name="Clum A."/>
            <person name="Salamov A."/>
            <person name="Andreopoulos B."/>
            <person name="Cheng J.F."/>
            <person name="Woyke T."/>
            <person name="Pelin A."/>
            <person name="Henrissat B."/>
            <person name="Reynolds N.K."/>
            <person name="Benny G.L."/>
            <person name="Smith M.E."/>
            <person name="James T.Y."/>
            <person name="Grigoriev I.V."/>
        </authorList>
    </citation>
    <scope>NUCLEOTIDE SEQUENCE [LARGE SCALE GENOMIC DNA]</scope>
</reference>
<feature type="non-terminal residue" evidence="2">
    <location>
        <position position="1"/>
    </location>
</feature>
<gene>
    <name evidence="2" type="ORF">BDK51DRAFT_23357</name>
</gene>
<protein>
    <submittedName>
        <fullName evidence="2">Uncharacterized protein</fullName>
    </submittedName>
</protein>
<dbReference type="GO" id="GO:0043419">
    <property type="term" value="P:urea catabolic process"/>
    <property type="evidence" value="ECO:0007669"/>
    <property type="project" value="InterPro"/>
</dbReference>
<dbReference type="OrthoDB" id="1708534at2759"/>
<evidence type="ECO:0000256" key="1">
    <source>
        <dbReference type="ARBA" id="ARBA00022801"/>
    </source>
</evidence>
<accession>A0A4P9W1B3</accession>
<dbReference type="InterPro" id="IPR036463">
    <property type="entry name" value="Urease_gamma_sf"/>
</dbReference>
<dbReference type="Proteomes" id="UP000269721">
    <property type="component" value="Unassembled WGS sequence"/>
</dbReference>
<proteinExistence type="predicted"/>
<organism evidence="2 3">
    <name type="scientific">Blyttiomyces helicus</name>
    <dbReference type="NCBI Taxonomy" id="388810"/>
    <lineage>
        <taxon>Eukaryota</taxon>
        <taxon>Fungi</taxon>
        <taxon>Fungi incertae sedis</taxon>
        <taxon>Chytridiomycota</taxon>
        <taxon>Chytridiomycota incertae sedis</taxon>
        <taxon>Chytridiomycetes</taxon>
        <taxon>Chytridiomycetes incertae sedis</taxon>
        <taxon>Blyttiomyces</taxon>
    </lineage>
</organism>
<dbReference type="Pfam" id="PF00547">
    <property type="entry name" value="Urease_gamma"/>
    <property type="match status" value="1"/>
</dbReference>
<dbReference type="AlphaFoldDB" id="A0A4P9W1B3"/>
<dbReference type="GO" id="GO:0016151">
    <property type="term" value="F:nickel cation binding"/>
    <property type="evidence" value="ECO:0007669"/>
    <property type="project" value="InterPro"/>
</dbReference>
<keyword evidence="3" id="KW-1185">Reference proteome</keyword>
<evidence type="ECO:0000313" key="3">
    <source>
        <dbReference type="Proteomes" id="UP000269721"/>
    </source>
</evidence>
<dbReference type="SUPFAM" id="SSF54111">
    <property type="entry name" value="Urease, gamma-subunit"/>
    <property type="match status" value="1"/>
</dbReference>
<dbReference type="Gene3D" id="3.30.280.10">
    <property type="entry name" value="Urease, gamma-like subunit"/>
    <property type="match status" value="1"/>
</dbReference>
<keyword evidence="1" id="KW-0378">Hydrolase</keyword>